<dbReference type="Proteomes" id="UP000271227">
    <property type="component" value="Unassembled WGS sequence"/>
</dbReference>
<evidence type="ECO:0000313" key="3">
    <source>
        <dbReference type="Proteomes" id="UP000271227"/>
    </source>
</evidence>
<protein>
    <submittedName>
        <fullName evidence="2">Oligosaccharide biosynthesis protein Alg14</fullName>
    </submittedName>
</protein>
<evidence type="ECO:0000256" key="1">
    <source>
        <dbReference type="SAM" id="Phobius"/>
    </source>
</evidence>
<keyword evidence="1" id="KW-0812">Transmembrane</keyword>
<keyword evidence="3" id="KW-1185">Reference proteome</keyword>
<dbReference type="AlphaFoldDB" id="A0A3M0CXH9"/>
<reference evidence="2 3" key="1">
    <citation type="submission" date="2018-10" db="EMBL/GenBank/DDBJ databases">
        <title>Genomic Encyclopedia of Archaeal and Bacterial Type Strains, Phase II (KMG-II): from individual species to whole genera.</title>
        <authorList>
            <person name="Goeker M."/>
        </authorList>
    </citation>
    <scope>NUCLEOTIDE SEQUENCE [LARGE SCALE GENOMIC DNA]</scope>
    <source>
        <strain evidence="2 3">DSM 25217</strain>
    </source>
</reference>
<proteinExistence type="predicted"/>
<accession>A0A3M0CXH9</accession>
<gene>
    <name evidence="2" type="ORF">BXY39_0772</name>
</gene>
<sequence>MPGCAFHTVPDGNRDTKAALIFMALRILILVLLVRPHVVVSTGAAPGYFACRFAKLVGAKSLFIDSVANAEDMSLSAKLATSHASRVYSQWPRVADKFGVECHGSVL</sequence>
<evidence type="ECO:0000313" key="2">
    <source>
        <dbReference type="EMBL" id="RMB12279.1"/>
    </source>
</evidence>
<organism evidence="2 3">
    <name type="scientific">Eilatimonas milleporae</name>
    <dbReference type="NCBI Taxonomy" id="911205"/>
    <lineage>
        <taxon>Bacteria</taxon>
        <taxon>Pseudomonadati</taxon>
        <taxon>Pseudomonadota</taxon>
        <taxon>Alphaproteobacteria</taxon>
        <taxon>Kordiimonadales</taxon>
        <taxon>Kordiimonadaceae</taxon>
        <taxon>Eilatimonas</taxon>
    </lineage>
</organism>
<comment type="caution">
    <text evidence="2">The sequence shown here is derived from an EMBL/GenBank/DDBJ whole genome shotgun (WGS) entry which is preliminary data.</text>
</comment>
<name>A0A3M0CXH9_9PROT</name>
<dbReference type="InParanoid" id="A0A3M0CXH9"/>
<keyword evidence="1" id="KW-0472">Membrane</keyword>
<dbReference type="Gene3D" id="3.40.50.2000">
    <property type="entry name" value="Glycogen Phosphorylase B"/>
    <property type="match status" value="1"/>
</dbReference>
<keyword evidence="1" id="KW-1133">Transmembrane helix</keyword>
<dbReference type="EMBL" id="REFR01000009">
    <property type="protein sequence ID" value="RMB12279.1"/>
    <property type="molecule type" value="Genomic_DNA"/>
</dbReference>
<feature type="transmembrane region" description="Helical" evidence="1">
    <location>
        <begin position="18"/>
        <end position="34"/>
    </location>
</feature>